<keyword evidence="2" id="KW-1185">Reference proteome</keyword>
<dbReference type="EMBL" id="JBHSAS010000026">
    <property type="protein sequence ID" value="MFC4029281.1"/>
    <property type="molecule type" value="Genomic_DNA"/>
</dbReference>
<reference evidence="2" key="1">
    <citation type="journal article" date="2019" name="Int. J. Syst. Evol. Microbiol.">
        <title>The Global Catalogue of Microorganisms (GCM) 10K type strain sequencing project: providing services to taxonomists for standard genome sequencing and annotation.</title>
        <authorList>
            <consortium name="The Broad Institute Genomics Platform"/>
            <consortium name="The Broad Institute Genome Sequencing Center for Infectious Disease"/>
            <person name="Wu L."/>
            <person name="Ma J."/>
        </authorList>
    </citation>
    <scope>NUCLEOTIDE SEQUENCE [LARGE SCALE GENOMIC DNA]</scope>
    <source>
        <strain evidence="2">CECT 9128</strain>
    </source>
</reference>
<proteinExistence type="predicted"/>
<gene>
    <name evidence="1" type="ORF">ACFOS1_17815</name>
</gene>
<organism evidence="1 2">
    <name type="scientific">Zunongwangia endophytica</name>
    <dbReference type="NCBI Taxonomy" id="1808945"/>
    <lineage>
        <taxon>Bacteria</taxon>
        <taxon>Pseudomonadati</taxon>
        <taxon>Bacteroidota</taxon>
        <taxon>Flavobacteriia</taxon>
        <taxon>Flavobacteriales</taxon>
        <taxon>Flavobacteriaceae</taxon>
        <taxon>Zunongwangia</taxon>
    </lineage>
</organism>
<dbReference type="RefSeq" id="WP_290232419.1">
    <property type="nucleotide sequence ID" value="NZ_JAUFPZ010000002.1"/>
</dbReference>
<dbReference type="Proteomes" id="UP001595793">
    <property type="component" value="Unassembled WGS sequence"/>
</dbReference>
<comment type="caution">
    <text evidence="1">The sequence shown here is derived from an EMBL/GenBank/DDBJ whole genome shotgun (WGS) entry which is preliminary data.</text>
</comment>
<evidence type="ECO:0000313" key="1">
    <source>
        <dbReference type="EMBL" id="MFC4029281.1"/>
    </source>
</evidence>
<evidence type="ECO:0000313" key="2">
    <source>
        <dbReference type="Proteomes" id="UP001595793"/>
    </source>
</evidence>
<name>A0ABV8HFZ8_9FLAO</name>
<accession>A0ABV8HFZ8</accession>
<sequence>MTNINLNYNSTYISINLIDELDYVIGGYGKPNAIFIYSLNTFLEAFILNSSFYLSSQEFKHLQIVSKAIFPNGRPILELLSKTQKLSAIGGIGNEIGQVVALGSFDPENPKSYQERIKDFIENGLHAKETREKYLILTFVDKEIKKFHI</sequence>
<protein>
    <submittedName>
        <fullName evidence="1">Uncharacterized protein</fullName>
    </submittedName>
</protein>